<reference evidence="1" key="1">
    <citation type="submission" date="2022-05" db="EMBL/GenBank/DDBJ databases">
        <title>Chromosome-level genome of Chaenocephalus aceratus.</title>
        <authorList>
            <person name="Park H."/>
        </authorList>
    </citation>
    <scope>NUCLEOTIDE SEQUENCE</scope>
    <source>
        <strain evidence="1">KU_202001</strain>
    </source>
</reference>
<evidence type="ECO:0000313" key="2">
    <source>
        <dbReference type="Proteomes" id="UP001057452"/>
    </source>
</evidence>
<feature type="non-terminal residue" evidence="1">
    <location>
        <position position="1865"/>
    </location>
</feature>
<protein>
    <submittedName>
        <fullName evidence="1">Uncharacterized protein</fullName>
    </submittedName>
</protein>
<accession>A0ACB9VS77</accession>
<keyword evidence="2" id="KW-1185">Reference proteome</keyword>
<dbReference type="EMBL" id="CM043807">
    <property type="protein sequence ID" value="KAI4802971.1"/>
    <property type="molecule type" value="Genomic_DNA"/>
</dbReference>
<sequence>APELTVVPEVDGIHHVVALCTLRVTIITDDMLTNSITVRLENMSQERFLSPLLSLFLEGVAAVLSTTREAVFVFNIQNDTDVQGSILNVTFSALQPGGAAGKGTFFPSEELQEHIYLNRTLLRLISSQEVLPFDDNICLREPCENYMKCVSVLKFDSSPPFIASDTVLFRPIHPINGLRCRCPLGFTGDYCETEIDLCYSGPCKNNGRCRSREGGYTCECQEDFTGEHCELNASSGRCEPGVCKNGGMCVNRLAGGFMCQCPQGEFENPYCEMTTRSFPGQSFITFRGLRQRFHFTVSFTDFSSRASRPFHHKAIRKAFNRGVSDGQWHSVQLHYYNKEGGSLMDSSGALRLPLYTAWLELNQKEWSQRSGSDSMRQPNIGRLGIPHGPSGEKVAVVAVDDCDISMAIRFGKLIGNYSCAAQGTQTGQKKSLDLTGPLLLGGVPNLPEDFPVRNREFVGCMRNLTIDSKPIDMASYIANNGTAAGCPAKKNFCTDDVCQNGGVCVSKWSTYSCDCPTGYGGKNCEQVMPSPQFFDGQALISWSEMDITVAVPWYMGLMFRTRQPAGTLMQVNAGAYSTINLMVSEQQVRMEVFLRDQLVASLSFPKVRVNDGEWHHLLVELRSVKDGKDIKYMASVSLDYGVYQKSVEIGNELPGLKLQTLHLGGLPGDGNHVRKGFVGCIQGVRMGETSTNIANVNMAKGLKIHVEDGCDVADPCDSNICPENSHCSDDWSTHTCVCDPGYFGKECVDACQLNPCEHVSTCVRKPSSSHGYTCDCGQNHFGQYCENKVEKPCPQGWWGSPMCGPCHCDTNRGFHKDCNKTTGECRCKENHYRPEGEDTCYPCECFSIGSESRTCDAITGQCPCKGGVIGRQCNRCHNPFAEVTPTGCEVVYEVCPKAFDADIWWPKTKFGRPAAINCPKGSIGTAIRHCSEEKGWLSPELFNCTTVTFSHLKKLNEDLRRNSSRMDSEHSKTIVRMLHSATNNTQHYYGNDVKTAAQLLNHVLQYESRQAGFDLTAMRDAEFNENLVRAGSAILDPNTKEHWDQIQKTEGGTAHLLHNFEEYTNTLAQNVRKTYLKPFTIVTDNMILTVDYLDVSDPERATLPRFQDIQEEYSKELGSSVHFPQFNLRTHSHRVEPTPALPTQTDAQQEEEQTVSDRKRRYLEPAAPLPVAVVIVYKTLGKLLPGKIRPGPPEYEDPQPPSDQHSHSESLGAQRGSPLPAILDPPITLEYTMLGRRRRTKPVCVFWNHSIAIGGTGGWSAKGCEVLNRNNSHISCQCNHMTSFAVLMDISKREHGDVLPLKIVTYTTVSVSLFLLLLTFIVVPVAPAPLQPPRHPQEPEASFRAFVCTVIAILLHYFYMCTFAWMFVEGLHIYRMLTELRNINHGHMRFYYAMGWGIPAIITGLAVGLDPQGYGNPDFCWLSVHDTLIWSFAGPIFVVVLVNIVIFILAAKASCGRRQKDVEKSGAIPALRMAFLLLLFISATWMLGLLAVNSDVMTFHYLFAVFSCLQRGEEKPQEHLHREEEHSGRIQHHQGLFAHTLSQLHNTYTEDGALYRSGIGESTVSLDSTLREESGQKPSVSSGTAKGLAHTDLDGPLFHRKGTKGDDSDSDSELSGDEHSSSYASSHSSDSEEDDIDLKPKWNNERQPVHSTPKGACPVESVSNHVKPYWPADATTASDSEDPGANRLRVETKVNVELHQENKLNHTGERERETPAENARDAAPATTPHGNSNHHPEQRKGILKNKISYPPPLTDKNMKNRLREKLSDYNTPTITSSPPNNNHTSSPALSSVNIMTPSSRPPSLASNDGLAPGNHDNGSIIKPPVAPRPQISSGPPPVASYRETNGGVAMHLKSGTVNGDNESDS</sequence>
<name>A0ACB9VS77_CHAAC</name>
<gene>
    <name evidence="1" type="ORF">KUCAC02_006536</name>
</gene>
<feature type="non-terminal residue" evidence="1">
    <location>
        <position position="1"/>
    </location>
</feature>
<evidence type="ECO:0000313" key="1">
    <source>
        <dbReference type="EMBL" id="KAI4802971.1"/>
    </source>
</evidence>
<proteinExistence type="predicted"/>
<comment type="caution">
    <text evidence="1">The sequence shown here is derived from an EMBL/GenBank/DDBJ whole genome shotgun (WGS) entry which is preliminary data.</text>
</comment>
<dbReference type="Proteomes" id="UP001057452">
    <property type="component" value="Chromosome 23"/>
</dbReference>
<organism evidence="1 2">
    <name type="scientific">Chaenocephalus aceratus</name>
    <name type="common">Blackfin icefish</name>
    <name type="synonym">Chaenichthys aceratus</name>
    <dbReference type="NCBI Taxonomy" id="36190"/>
    <lineage>
        <taxon>Eukaryota</taxon>
        <taxon>Metazoa</taxon>
        <taxon>Chordata</taxon>
        <taxon>Craniata</taxon>
        <taxon>Vertebrata</taxon>
        <taxon>Euteleostomi</taxon>
        <taxon>Actinopterygii</taxon>
        <taxon>Neopterygii</taxon>
        <taxon>Teleostei</taxon>
        <taxon>Neoteleostei</taxon>
        <taxon>Acanthomorphata</taxon>
        <taxon>Eupercaria</taxon>
        <taxon>Perciformes</taxon>
        <taxon>Notothenioidei</taxon>
        <taxon>Channichthyidae</taxon>
        <taxon>Chaenocephalus</taxon>
    </lineage>
</organism>